<dbReference type="EC" id="2.1.1.228" evidence="5 15"/>
<keyword evidence="11 15" id="KW-0819">tRNA processing</keyword>
<evidence type="ECO:0000256" key="14">
    <source>
        <dbReference type="ARBA" id="ARBA00047783"/>
    </source>
</evidence>
<feature type="binding site" evidence="15 16">
    <location>
        <position position="115"/>
    </location>
    <ligand>
        <name>S-adenosyl-L-methionine</name>
        <dbReference type="ChEBI" id="CHEBI:59789"/>
    </ligand>
</feature>
<dbReference type="InterPro" id="IPR029028">
    <property type="entry name" value="Alpha/beta_knot_MTases"/>
</dbReference>
<dbReference type="Proteomes" id="UP000823868">
    <property type="component" value="Unassembled WGS sequence"/>
</dbReference>
<sequence length="249" mass="28676">MYRIDILTLFDETVGDMMNESILGRAQERDLIRIEAHQIRDYTLNKQKQVDNYPYGGGRGAVMQADPLFHCWEHAKALGEGPTRTIYLSPCGKTFTQADAKRLKEEYNHLILVCGHYEGIDERFIEECVDEEISLGDFVLTGGELPAMCVADAVARLVPGVLPDPECFEEESHWNGMLEYPQYSRPEEWHGRKVPAVLLSGHHTNIARWRRKQSILRTRDRRPDMYAKLDLSSKADQKLLKEIAEEEKR</sequence>
<feature type="binding site" evidence="15 16">
    <location>
        <begin position="135"/>
        <end position="140"/>
    </location>
    <ligand>
        <name>S-adenosyl-L-methionine</name>
        <dbReference type="ChEBI" id="CHEBI:59789"/>
    </ligand>
</feature>
<reference evidence="19" key="2">
    <citation type="submission" date="2021-04" db="EMBL/GenBank/DDBJ databases">
        <authorList>
            <person name="Gilroy R."/>
        </authorList>
    </citation>
    <scope>NUCLEOTIDE SEQUENCE</scope>
    <source>
        <strain evidence="19">ChiBcec16_6824</strain>
    </source>
</reference>
<evidence type="ECO:0000256" key="8">
    <source>
        <dbReference type="ARBA" id="ARBA00022603"/>
    </source>
</evidence>
<dbReference type="InterPro" id="IPR016009">
    <property type="entry name" value="tRNA_MeTrfase_TRMD/TRM10"/>
</dbReference>
<evidence type="ECO:0000256" key="13">
    <source>
        <dbReference type="ARBA" id="ARBA00033392"/>
    </source>
</evidence>
<comment type="similarity">
    <text evidence="3 15 17">Belongs to the RNA methyltransferase TrmD family.</text>
</comment>
<evidence type="ECO:0000313" key="20">
    <source>
        <dbReference type="Proteomes" id="UP000823868"/>
    </source>
</evidence>
<evidence type="ECO:0000256" key="12">
    <source>
        <dbReference type="ARBA" id="ARBA00029736"/>
    </source>
</evidence>
<comment type="catalytic activity">
    <reaction evidence="14 15 17">
        <text>guanosine(37) in tRNA + S-adenosyl-L-methionine = N(1)-methylguanosine(37) in tRNA + S-adenosyl-L-homocysteine + H(+)</text>
        <dbReference type="Rhea" id="RHEA:36899"/>
        <dbReference type="Rhea" id="RHEA-COMP:10145"/>
        <dbReference type="Rhea" id="RHEA-COMP:10147"/>
        <dbReference type="ChEBI" id="CHEBI:15378"/>
        <dbReference type="ChEBI" id="CHEBI:57856"/>
        <dbReference type="ChEBI" id="CHEBI:59789"/>
        <dbReference type="ChEBI" id="CHEBI:73542"/>
        <dbReference type="ChEBI" id="CHEBI:74269"/>
        <dbReference type="EC" id="2.1.1.228"/>
    </reaction>
</comment>
<dbReference type="NCBIfam" id="TIGR00088">
    <property type="entry name" value="trmD"/>
    <property type="match status" value="1"/>
</dbReference>
<evidence type="ECO:0000256" key="11">
    <source>
        <dbReference type="ARBA" id="ARBA00022694"/>
    </source>
</evidence>
<dbReference type="PANTHER" id="PTHR46417">
    <property type="entry name" value="TRNA (GUANINE-N(1)-)-METHYLTRANSFERASE"/>
    <property type="match status" value="1"/>
</dbReference>
<evidence type="ECO:0000259" key="18">
    <source>
        <dbReference type="Pfam" id="PF01746"/>
    </source>
</evidence>
<accession>A0A9D1YA49</accession>
<evidence type="ECO:0000256" key="10">
    <source>
        <dbReference type="ARBA" id="ARBA00022691"/>
    </source>
</evidence>
<dbReference type="FunFam" id="3.40.1280.10:FF:000001">
    <property type="entry name" value="tRNA (guanine-N(1)-)-methyltransferase"/>
    <property type="match status" value="1"/>
</dbReference>
<evidence type="ECO:0000256" key="9">
    <source>
        <dbReference type="ARBA" id="ARBA00022679"/>
    </source>
</evidence>
<dbReference type="InterPro" id="IPR029026">
    <property type="entry name" value="tRNA_m1G_MTases_N"/>
</dbReference>
<dbReference type="CDD" id="cd18080">
    <property type="entry name" value="TrmD-like"/>
    <property type="match status" value="1"/>
</dbReference>
<dbReference type="Gene3D" id="1.10.1270.20">
    <property type="entry name" value="tRNA(m1g37)methyltransferase, domain 2"/>
    <property type="match status" value="1"/>
</dbReference>
<dbReference type="Gene3D" id="3.40.1280.10">
    <property type="match status" value="1"/>
</dbReference>
<keyword evidence="10 15" id="KW-0949">S-adenosyl-L-methionine</keyword>
<evidence type="ECO:0000256" key="3">
    <source>
        <dbReference type="ARBA" id="ARBA00007630"/>
    </source>
</evidence>
<dbReference type="Pfam" id="PF01746">
    <property type="entry name" value="tRNA_m1G_MT"/>
    <property type="match status" value="1"/>
</dbReference>
<dbReference type="GO" id="GO:0002939">
    <property type="term" value="P:tRNA N1-guanine methylation"/>
    <property type="evidence" value="ECO:0007669"/>
    <property type="project" value="TreeGrafter"/>
</dbReference>
<evidence type="ECO:0000256" key="2">
    <source>
        <dbReference type="ARBA" id="ARBA00004496"/>
    </source>
</evidence>
<dbReference type="AlphaFoldDB" id="A0A9D1YA49"/>
<evidence type="ECO:0000256" key="5">
    <source>
        <dbReference type="ARBA" id="ARBA00012807"/>
    </source>
</evidence>
<proteinExistence type="inferred from homology"/>
<keyword evidence="7 15" id="KW-0963">Cytoplasm</keyword>
<dbReference type="NCBIfam" id="NF000648">
    <property type="entry name" value="PRK00026.1"/>
    <property type="match status" value="1"/>
</dbReference>
<comment type="subcellular location">
    <subcellularLocation>
        <location evidence="2 15 17">Cytoplasm</location>
    </subcellularLocation>
</comment>
<organism evidence="19 20">
    <name type="scientific">Candidatus Flavonifractor merdigallinarum</name>
    <dbReference type="NCBI Taxonomy" id="2838589"/>
    <lineage>
        <taxon>Bacteria</taxon>
        <taxon>Bacillati</taxon>
        <taxon>Bacillota</taxon>
        <taxon>Clostridia</taxon>
        <taxon>Eubacteriales</taxon>
        <taxon>Oscillospiraceae</taxon>
        <taxon>Flavonifractor</taxon>
    </lineage>
</organism>
<evidence type="ECO:0000256" key="7">
    <source>
        <dbReference type="ARBA" id="ARBA00022490"/>
    </source>
</evidence>
<dbReference type="InterPro" id="IPR023148">
    <property type="entry name" value="tRNA_m1G_MeTrfase_C_sf"/>
</dbReference>
<comment type="caution">
    <text evidence="19">The sequence shown here is derived from an EMBL/GenBank/DDBJ whole genome shotgun (WGS) entry which is preliminary data.</text>
</comment>
<dbReference type="InterPro" id="IPR002649">
    <property type="entry name" value="tRNA_m1G_MeTrfase_TrmD"/>
</dbReference>
<gene>
    <name evidence="15 19" type="primary">trmD</name>
    <name evidence="19" type="ORF">H9841_09660</name>
</gene>
<comment type="function">
    <text evidence="1 15 17">Specifically methylates guanosine-37 in various tRNAs.</text>
</comment>
<evidence type="ECO:0000256" key="1">
    <source>
        <dbReference type="ARBA" id="ARBA00002634"/>
    </source>
</evidence>
<dbReference type="PANTHER" id="PTHR46417:SF1">
    <property type="entry name" value="TRNA (GUANINE-N(1)-)-METHYLTRANSFERASE"/>
    <property type="match status" value="1"/>
</dbReference>
<keyword evidence="8 15" id="KW-0489">Methyltransferase</keyword>
<dbReference type="GO" id="GO:0005829">
    <property type="term" value="C:cytosol"/>
    <property type="evidence" value="ECO:0007669"/>
    <property type="project" value="TreeGrafter"/>
</dbReference>
<dbReference type="FunFam" id="1.10.1270.20:FF:000001">
    <property type="entry name" value="tRNA (guanine-N(1)-)-methyltransferase"/>
    <property type="match status" value="1"/>
</dbReference>
<keyword evidence="9 15" id="KW-0808">Transferase</keyword>
<protein>
    <recommendedName>
        <fullName evidence="6 15">tRNA (guanine-N(1)-)-methyltransferase</fullName>
        <ecNumber evidence="5 15">2.1.1.228</ecNumber>
    </recommendedName>
    <alternativeName>
        <fullName evidence="12 15">M1G-methyltransferase</fullName>
    </alternativeName>
    <alternativeName>
        <fullName evidence="13 15">tRNA [GM37] methyltransferase</fullName>
    </alternativeName>
</protein>
<evidence type="ECO:0000256" key="17">
    <source>
        <dbReference type="RuleBase" id="RU003464"/>
    </source>
</evidence>
<dbReference type="HAMAP" id="MF_00605">
    <property type="entry name" value="TrmD"/>
    <property type="match status" value="1"/>
</dbReference>
<feature type="domain" description="tRNA methyltransferase TRMD/TRM10-type" evidence="18">
    <location>
        <begin position="3"/>
        <end position="227"/>
    </location>
</feature>
<evidence type="ECO:0000313" key="19">
    <source>
        <dbReference type="EMBL" id="HIY22147.1"/>
    </source>
</evidence>
<name>A0A9D1YA49_9FIRM</name>
<dbReference type="SUPFAM" id="SSF75217">
    <property type="entry name" value="alpha/beta knot"/>
    <property type="match status" value="1"/>
</dbReference>
<dbReference type="PIRSF" id="PIRSF000386">
    <property type="entry name" value="tRNA_mtase"/>
    <property type="match status" value="1"/>
</dbReference>
<reference evidence="19" key="1">
    <citation type="journal article" date="2021" name="PeerJ">
        <title>Extensive microbial diversity within the chicken gut microbiome revealed by metagenomics and culture.</title>
        <authorList>
            <person name="Gilroy R."/>
            <person name="Ravi A."/>
            <person name="Getino M."/>
            <person name="Pursley I."/>
            <person name="Horton D.L."/>
            <person name="Alikhan N.F."/>
            <person name="Baker D."/>
            <person name="Gharbi K."/>
            <person name="Hall N."/>
            <person name="Watson M."/>
            <person name="Adriaenssens E.M."/>
            <person name="Foster-Nyarko E."/>
            <person name="Jarju S."/>
            <person name="Secka A."/>
            <person name="Antonio M."/>
            <person name="Oren A."/>
            <person name="Chaudhuri R.R."/>
            <person name="La Ragione R."/>
            <person name="Hildebrand F."/>
            <person name="Pallen M.J."/>
        </authorList>
    </citation>
    <scope>NUCLEOTIDE SEQUENCE</scope>
    <source>
        <strain evidence="19">ChiBcec16_6824</strain>
    </source>
</reference>
<evidence type="ECO:0000256" key="16">
    <source>
        <dbReference type="PIRSR" id="PIRSR000386-1"/>
    </source>
</evidence>
<evidence type="ECO:0000256" key="15">
    <source>
        <dbReference type="HAMAP-Rule" id="MF_00605"/>
    </source>
</evidence>
<dbReference type="EMBL" id="DXDX01000175">
    <property type="protein sequence ID" value="HIY22147.1"/>
    <property type="molecule type" value="Genomic_DNA"/>
</dbReference>
<evidence type="ECO:0000256" key="6">
    <source>
        <dbReference type="ARBA" id="ARBA00014679"/>
    </source>
</evidence>
<evidence type="ECO:0000256" key="4">
    <source>
        <dbReference type="ARBA" id="ARBA00011738"/>
    </source>
</evidence>
<comment type="subunit">
    <text evidence="4 15 17">Homodimer.</text>
</comment>
<dbReference type="GO" id="GO:0052906">
    <property type="term" value="F:tRNA (guanine(37)-N1)-methyltransferase activity"/>
    <property type="evidence" value="ECO:0007669"/>
    <property type="project" value="UniProtKB-UniRule"/>
</dbReference>